<dbReference type="GO" id="GO:0016787">
    <property type="term" value="F:hydrolase activity"/>
    <property type="evidence" value="ECO:0007669"/>
    <property type="project" value="UniProtKB-KW"/>
</dbReference>
<dbReference type="RefSeq" id="WP_272143843.1">
    <property type="nucleotide sequence ID" value="NZ_JAQNDM010000002.1"/>
</dbReference>
<protein>
    <submittedName>
        <fullName evidence="3">Serine hydrolase</fullName>
    </submittedName>
</protein>
<dbReference type="InterPro" id="IPR050491">
    <property type="entry name" value="AmpC-like"/>
</dbReference>
<dbReference type="Proteomes" id="UP001221838">
    <property type="component" value="Unassembled WGS sequence"/>
</dbReference>
<feature type="domain" description="Beta-lactamase-related" evidence="2">
    <location>
        <begin position="144"/>
        <end position="447"/>
    </location>
</feature>
<comment type="caution">
    <text evidence="3">The sequence shown here is derived from an EMBL/GenBank/DDBJ whole genome shotgun (WGS) entry which is preliminary data.</text>
</comment>
<dbReference type="PANTHER" id="PTHR46825">
    <property type="entry name" value="D-ALANYL-D-ALANINE-CARBOXYPEPTIDASE/ENDOPEPTIDASE AMPH"/>
    <property type="match status" value="1"/>
</dbReference>
<evidence type="ECO:0000259" key="2">
    <source>
        <dbReference type="Pfam" id="PF00144"/>
    </source>
</evidence>
<accession>A0ABT5DK57</accession>
<dbReference type="Pfam" id="PF00144">
    <property type="entry name" value="Beta-lactamase"/>
    <property type="match status" value="1"/>
</dbReference>
<dbReference type="PANTHER" id="PTHR46825:SF8">
    <property type="entry name" value="BETA-LACTAMASE-RELATED"/>
    <property type="match status" value="1"/>
</dbReference>
<proteinExistence type="predicted"/>
<evidence type="ECO:0000313" key="3">
    <source>
        <dbReference type="EMBL" id="MDC0713525.1"/>
    </source>
</evidence>
<feature type="chain" id="PRO_5047412443" evidence="1">
    <location>
        <begin position="21"/>
        <end position="460"/>
    </location>
</feature>
<name>A0ABT5DK57_9BACT</name>
<dbReference type="Gene3D" id="3.40.710.10">
    <property type="entry name" value="DD-peptidase/beta-lactamase superfamily"/>
    <property type="match status" value="1"/>
</dbReference>
<gene>
    <name evidence="3" type="ORF">POL68_33985</name>
</gene>
<dbReference type="InterPro" id="IPR012338">
    <property type="entry name" value="Beta-lactam/transpept-like"/>
</dbReference>
<keyword evidence="1" id="KW-0732">Signal</keyword>
<dbReference type="InterPro" id="IPR001466">
    <property type="entry name" value="Beta-lactam-related"/>
</dbReference>
<evidence type="ECO:0000313" key="4">
    <source>
        <dbReference type="Proteomes" id="UP001221838"/>
    </source>
</evidence>
<keyword evidence="4" id="KW-1185">Reference proteome</keyword>
<evidence type="ECO:0000256" key="1">
    <source>
        <dbReference type="SAM" id="SignalP"/>
    </source>
</evidence>
<dbReference type="SUPFAM" id="SSF56601">
    <property type="entry name" value="beta-lactamase/transpeptidase-like"/>
    <property type="match status" value="1"/>
</dbReference>
<dbReference type="EMBL" id="JAQNDM010000002">
    <property type="protein sequence ID" value="MDC0713525.1"/>
    <property type="molecule type" value="Genomic_DNA"/>
</dbReference>
<sequence length="460" mass="49959">MNRRIFLVGGLLALCRPAWAEPRGALSPRQWLDRWLAAFNADSLGVYAAFVKAHVPTLVPYLDDDLGLREATGGFHLLRAEEGGPGEITAWFRDRNWDRRSRVVLKAEDDRIGDLTFLGAGESAPDVARLGERAAVSLLRQKLEAEADAGRFSGTVLVARNGRPLFRYASGLADASRSERMRADTRFCIGSMGKMFTAVATLQLVTRSQLTLSDPLSRWIPDYPNTEMARQVTVEHLLTHTGGTGDFFGPDYEANAASLKTPDDFIRLYGARAPLFPAGSRYGYSNYGFILLGALIERASGQRWDDYLRRNIFERVGMPSTSPLASAGKTAIPYTGASATGLKPLPFYVGLPAGGGYSTVDDLLRFGRGLRAGRLLDDRGLALLTAGRVTARDNRWSAGLKVAERGGASFYGHSGSAPGVNGDYAFYPRSGYETIVLSNRGYPSASNVAEYIGLRLPTAA</sequence>
<feature type="signal peptide" evidence="1">
    <location>
        <begin position="1"/>
        <end position="20"/>
    </location>
</feature>
<organism evidence="3 4">
    <name type="scientific">Stigmatella ashevillensis</name>
    <dbReference type="NCBI Taxonomy" id="2995309"/>
    <lineage>
        <taxon>Bacteria</taxon>
        <taxon>Pseudomonadati</taxon>
        <taxon>Myxococcota</taxon>
        <taxon>Myxococcia</taxon>
        <taxon>Myxococcales</taxon>
        <taxon>Cystobacterineae</taxon>
        <taxon>Archangiaceae</taxon>
        <taxon>Stigmatella</taxon>
    </lineage>
</organism>
<keyword evidence="3" id="KW-0378">Hydrolase</keyword>
<reference evidence="3 4" key="1">
    <citation type="submission" date="2022-11" db="EMBL/GenBank/DDBJ databases">
        <title>Minimal conservation of predation-associated metabolite biosynthetic gene clusters underscores biosynthetic potential of Myxococcota including descriptions for ten novel species: Archangium lansinium sp. nov., Myxococcus landrumus sp. nov., Nannocystis bai.</title>
        <authorList>
            <person name="Ahearne A."/>
            <person name="Stevens C."/>
            <person name="Dowd S."/>
        </authorList>
    </citation>
    <scope>NUCLEOTIDE SEQUENCE [LARGE SCALE GENOMIC DNA]</scope>
    <source>
        <strain evidence="3 4">NCWAL01</strain>
    </source>
</reference>